<comment type="caution">
    <text evidence="2">The sequence shown here is derived from an EMBL/GenBank/DDBJ whole genome shotgun (WGS) entry which is preliminary data.</text>
</comment>
<organism evidence="2 3">
    <name type="scientific">Tanacetum coccineum</name>
    <dbReference type="NCBI Taxonomy" id="301880"/>
    <lineage>
        <taxon>Eukaryota</taxon>
        <taxon>Viridiplantae</taxon>
        <taxon>Streptophyta</taxon>
        <taxon>Embryophyta</taxon>
        <taxon>Tracheophyta</taxon>
        <taxon>Spermatophyta</taxon>
        <taxon>Magnoliopsida</taxon>
        <taxon>eudicotyledons</taxon>
        <taxon>Gunneridae</taxon>
        <taxon>Pentapetalae</taxon>
        <taxon>asterids</taxon>
        <taxon>campanulids</taxon>
        <taxon>Asterales</taxon>
        <taxon>Asteraceae</taxon>
        <taxon>Asteroideae</taxon>
        <taxon>Anthemideae</taxon>
        <taxon>Anthemidinae</taxon>
        <taxon>Tanacetum</taxon>
    </lineage>
</organism>
<feature type="compositionally biased region" description="Basic and acidic residues" evidence="1">
    <location>
        <begin position="1"/>
        <end position="10"/>
    </location>
</feature>
<evidence type="ECO:0000313" key="3">
    <source>
        <dbReference type="Proteomes" id="UP001151760"/>
    </source>
</evidence>
<reference evidence="2" key="2">
    <citation type="submission" date="2022-01" db="EMBL/GenBank/DDBJ databases">
        <authorList>
            <person name="Yamashiro T."/>
            <person name="Shiraishi A."/>
            <person name="Satake H."/>
            <person name="Nakayama K."/>
        </authorList>
    </citation>
    <scope>NUCLEOTIDE SEQUENCE</scope>
</reference>
<evidence type="ECO:0000256" key="1">
    <source>
        <dbReference type="SAM" id="MobiDB-lite"/>
    </source>
</evidence>
<evidence type="ECO:0000313" key="2">
    <source>
        <dbReference type="EMBL" id="GJS62951.1"/>
    </source>
</evidence>
<sequence>MMLADQKPKEQITMNNRSSRTPRCNKKNTKVETTPRNVKSSLNNMNRVSVCNAITKNVVLNVNSEYVCSTCNDCLFSANHDMCVVDYLNNVNSRTRAKSAPGTISQENTYFSLPNMMAYLTPTIRHRFIMDDPNITMKEYIRLQEEKALSRAIVFDDTSNVALLCEHAIDAPEADKGAYAVQHPYSTSATTTASSAPVVCIKIERLAEDVLQVMLEGCCGLVRSLVERPFTEHTRVLHLEDPL</sequence>
<dbReference type="EMBL" id="BQNB010009396">
    <property type="protein sequence ID" value="GJS62951.1"/>
    <property type="molecule type" value="Genomic_DNA"/>
</dbReference>
<keyword evidence="3" id="KW-1185">Reference proteome</keyword>
<proteinExistence type="predicted"/>
<reference evidence="2" key="1">
    <citation type="journal article" date="2022" name="Int. J. Mol. Sci.">
        <title>Draft Genome of Tanacetum Coccineum: Genomic Comparison of Closely Related Tanacetum-Family Plants.</title>
        <authorList>
            <person name="Yamashiro T."/>
            <person name="Shiraishi A."/>
            <person name="Nakayama K."/>
            <person name="Satake H."/>
        </authorList>
    </citation>
    <scope>NUCLEOTIDE SEQUENCE</scope>
</reference>
<dbReference type="Proteomes" id="UP001151760">
    <property type="component" value="Unassembled WGS sequence"/>
</dbReference>
<feature type="region of interest" description="Disordered" evidence="1">
    <location>
        <begin position="1"/>
        <end position="35"/>
    </location>
</feature>
<gene>
    <name evidence="2" type="ORF">Tco_0677515</name>
</gene>
<name>A0ABQ4XCG3_9ASTR</name>
<feature type="compositionally biased region" description="Polar residues" evidence="1">
    <location>
        <begin position="12"/>
        <end position="22"/>
    </location>
</feature>
<protein>
    <submittedName>
        <fullName evidence="2">Uncharacterized protein</fullName>
    </submittedName>
</protein>
<accession>A0ABQ4XCG3</accession>